<name>A0A292Z9S7_SPHSA</name>
<gene>
    <name evidence="1" type="ORF">SFOMI_0064</name>
</gene>
<reference evidence="1 2" key="1">
    <citation type="journal article" date="2013" name="Biodegradation">
        <title>Occurrence of 4-tert-butylphenol (4-t-BP) biodegradation in an aquatic sample caused by the presence of Spirodela polyrrhiza and isolation of a 4-t-BP-utilizing bacterium.</title>
        <authorList>
            <person name="Ogata Y."/>
            <person name="Toyama T."/>
            <person name="Yu N."/>
            <person name="Wang X."/>
            <person name="Sei K."/>
            <person name="Ike M."/>
        </authorList>
    </citation>
    <scope>NUCLEOTIDE SEQUENCE [LARGE SCALE GENOMIC DNA]</scope>
    <source>
        <strain evidence="1 2">OMI</strain>
    </source>
</reference>
<dbReference type="AlphaFoldDB" id="A0A292Z9S7"/>
<dbReference type="Gene3D" id="1.10.287.130">
    <property type="match status" value="1"/>
</dbReference>
<keyword evidence="1" id="KW-0418">Kinase</keyword>
<organism evidence="1 2">
    <name type="scientific">Sphingobium fuliginis (strain ATCC 27551)</name>
    <dbReference type="NCBI Taxonomy" id="336203"/>
    <lineage>
        <taxon>Bacteria</taxon>
        <taxon>Pseudomonadati</taxon>
        <taxon>Pseudomonadota</taxon>
        <taxon>Alphaproteobacteria</taxon>
        <taxon>Sphingomonadales</taxon>
        <taxon>Sphingomonadaceae</taxon>
        <taxon>Sphingobium</taxon>
    </lineage>
</organism>
<sequence length="208" mass="22673">MLHDLAQPLNVISMANGNLGYIMESLEMPPAQRAQLDERLNRIAAQTEHAASILNLFRWFGRDREGAMLNVKSALQQAVAATRSNVRHGGVGVRLGGDALDYPLAGRHGLLEMMTVAALLSSFGTFVLADGSKIKGLVHVHAELSPSFIVIAIWCEDETARPCPAGPIDQTTLWLLEQIARAGDGDFRRAPEKHGLAQFTIRLARDDI</sequence>
<evidence type="ECO:0000313" key="2">
    <source>
        <dbReference type="Proteomes" id="UP000221538"/>
    </source>
</evidence>
<dbReference type="EMBL" id="BEWI01000027">
    <property type="protein sequence ID" value="GAY19545.1"/>
    <property type="molecule type" value="Genomic_DNA"/>
</dbReference>
<comment type="caution">
    <text evidence="1">The sequence shown here is derived from an EMBL/GenBank/DDBJ whole genome shotgun (WGS) entry which is preliminary data.</text>
</comment>
<evidence type="ECO:0000313" key="1">
    <source>
        <dbReference type="EMBL" id="GAY19545.1"/>
    </source>
</evidence>
<dbReference type="GO" id="GO:0016301">
    <property type="term" value="F:kinase activity"/>
    <property type="evidence" value="ECO:0007669"/>
    <property type="project" value="UniProtKB-KW"/>
</dbReference>
<keyword evidence="1" id="KW-0808">Transferase</keyword>
<accession>A0A292Z9S7</accession>
<proteinExistence type="predicted"/>
<reference evidence="1 2" key="2">
    <citation type="journal article" date="2013" name="Environ. Sci. Technol.">
        <title>The 4-tert-butylphenol-utilizing bacterium Sphingobium fuliginis OMI can degrade bisphenols via phenolic ring hydroxylation and meta-cleavage pathway.</title>
        <authorList>
            <person name="Ogata Y."/>
            <person name="Goda S."/>
            <person name="Toyama T."/>
            <person name="Sei K."/>
            <person name="Ike M."/>
        </authorList>
    </citation>
    <scope>NUCLEOTIDE SEQUENCE [LARGE SCALE GENOMIC DNA]</scope>
    <source>
        <strain evidence="1 2">OMI</strain>
    </source>
</reference>
<dbReference type="Proteomes" id="UP000221538">
    <property type="component" value="Unassembled WGS sequence"/>
</dbReference>
<protein>
    <submittedName>
        <fullName evidence="1">Sensory box histidine kinase</fullName>
    </submittedName>
</protein>